<dbReference type="RefSeq" id="WP_141790593.1">
    <property type="nucleotide sequence ID" value="NZ_BAAAKX010000008.1"/>
</dbReference>
<comment type="caution">
    <text evidence="6">The sequence shown here is derived from an EMBL/GenBank/DDBJ whole genome shotgun (WGS) entry which is preliminary data.</text>
</comment>
<keyword evidence="2" id="KW-0378">Hydrolase</keyword>
<dbReference type="GO" id="GO:0008758">
    <property type="term" value="F:UDP-2,3-diacylglucosamine hydrolase activity"/>
    <property type="evidence" value="ECO:0007669"/>
    <property type="project" value="TreeGrafter"/>
</dbReference>
<proteinExistence type="predicted"/>
<dbReference type="GO" id="GO:0016020">
    <property type="term" value="C:membrane"/>
    <property type="evidence" value="ECO:0007669"/>
    <property type="project" value="GOC"/>
</dbReference>
<accession>A0A542Z7R5</accession>
<keyword evidence="7" id="KW-1185">Reference proteome</keyword>
<evidence type="ECO:0000313" key="7">
    <source>
        <dbReference type="Proteomes" id="UP000319514"/>
    </source>
</evidence>
<evidence type="ECO:0000259" key="5">
    <source>
        <dbReference type="Pfam" id="PF00149"/>
    </source>
</evidence>
<dbReference type="Pfam" id="PF00149">
    <property type="entry name" value="Metallophos"/>
    <property type="match status" value="1"/>
</dbReference>
<keyword evidence="1" id="KW-0479">Metal-binding</keyword>
<feature type="region of interest" description="Disordered" evidence="3">
    <location>
        <begin position="533"/>
        <end position="568"/>
    </location>
</feature>
<organism evidence="6 7">
    <name type="scientific">Oryzihumus leptocrescens</name>
    <dbReference type="NCBI Taxonomy" id="297536"/>
    <lineage>
        <taxon>Bacteria</taxon>
        <taxon>Bacillati</taxon>
        <taxon>Actinomycetota</taxon>
        <taxon>Actinomycetes</taxon>
        <taxon>Micrococcales</taxon>
        <taxon>Intrasporangiaceae</taxon>
        <taxon>Oryzihumus</taxon>
    </lineage>
</organism>
<dbReference type="PANTHER" id="PTHR31302:SF31">
    <property type="entry name" value="PHOSPHODIESTERASE YAEI"/>
    <property type="match status" value="1"/>
</dbReference>
<evidence type="ECO:0000313" key="6">
    <source>
        <dbReference type="EMBL" id="TQL56386.1"/>
    </source>
</evidence>
<dbReference type="CDD" id="cd00838">
    <property type="entry name" value="MPP_superfamily"/>
    <property type="match status" value="1"/>
</dbReference>
<dbReference type="EMBL" id="VFOQ01000003">
    <property type="protein sequence ID" value="TQL56386.1"/>
    <property type="molecule type" value="Genomic_DNA"/>
</dbReference>
<keyword evidence="4" id="KW-1133">Transmembrane helix</keyword>
<feature type="domain" description="Calcineurin-like phosphoesterase" evidence="5">
    <location>
        <begin position="264"/>
        <end position="433"/>
    </location>
</feature>
<feature type="transmembrane region" description="Helical" evidence="4">
    <location>
        <begin position="178"/>
        <end position="197"/>
    </location>
</feature>
<evidence type="ECO:0000256" key="3">
    <source>
        <dbReference type="SAM" id="MobiDB-lite"/>
    </source>
</evidence>
<sequence>MAGTRTTRGRLGGAWQRLRAAGGWARPRARRWGPKVLAVLGLTLACYAGGVATTSLFPTTVETRHYRADVRLSALPTLTSTLHSPTSFGDIDLEFTSLLPAPGVDATVQVKENITDVFDDRRVSISSLQPSTTEVSAALASAVSGVGLRFAAGAVGVGLVTVGLVTFGRRRRPSWRHVTATGTAVLLAVGGTGLGVWDSYQPRNLSSYKTSGLLGTLRRNAGLLGDVEARANQATPYIKNLLALSQALQEKFVPQELNQPAAARFLLVSDIHGANQYPVMQSVIKDEEITAVVDSGDLTNFGSVAEAEAAGIFTSISRLGVPYVFVRGNHDANSPTDRAILRRMARIPNVILLQPNASTFTEATIAGVRIAGFNDPRWFGDDNKDNAAKQQPSVDAFNRTFAGRDVPDLVVSHEPSAVKGVDHAGVLVNGHIHSDELEGNRIGVGTFTGGGTVSHLVEEPGGELTGQPYAFDIAVFGQDCGLTSLVRYTYRNLIEGRPAYDDVTVVNGRTIEKDRPSGRVCRDLDGVQTATVPAVPEGSIATPSSTTPTLPGATPAPATGTPGTTPRP</sequence>
<evidence type="ECO:0000256" key="2">
    <source>
        <dbReference type="ARBA" id="ARBA00022801"/>
    </source>
</evidence>
<dbReference type="AlphaFoldDB" id="A0A542Z7R5"/>
<dbReference type="Proteomes" id="UP000319514">
    <property type="component" value="Unassembled WGS sequence"/>
</dbReference>
<name>A0A542Z7R5_9MICO</name>
<keyword evidence="4" id="KW-0472">Membrane</keyword>
<dbReference type="SUPFAM" id="SSF56300">
    <property type="entry name" value="Metallo-dependent phosphatases"/>
    <property type="match status" value="1"/>
</dbReference>
<dbReference type="InterPro" id="IPR029052">
    <property type="entry name" value="Metallo-depent_PP-like"/>
</dbReference>
<evidence type="ECO:0000256" key="1">
    <source>
        <dbReference type="ARBA" id="ARBA00022723"/>
    </source>
</evidence>
<dbReference type="Gene3D" id="3.60.21.10">
    <property type="match status" value="1"/>
</dbReference>
<dbReference type="InterPro" id="IPR004843">
    <property type="entry name" value="Calcineurin-like_PHP"/>
</dbReference>
<dbReference type="OrthoDB" id="5241348at2"/>
<dbReference type="InterPro" id="IPR051158">
    <property type="entry name" value="Metallophosphoesterase_sf"/>
</dbReference>
<feature type="transmembrane region" description="Helical" evidence="4">
    <location>
        <begin position="36"/>
        <end position="57"/>
    </location>
</feature>
<keyword evidence="4" id="KW-0812">Transmembrane</keyword>
<dbReference type="GO" id="GO:0046872">
    <property type="term" value="F:metal ion binding"/>
    <property type="evidence" value="ECO:0007669"/>
    <property type="project" value="UniProtKB-KW"/>
</dbReference>
<feature type="transmembrane region" description="Helical" evidence="4">
    <location>
        <begin position="146"/>
        <end position="166"/>
    </location>
</feature>
<reference evidence="6 7" key="1">
    <citation type="submission" date="2019-06" db="EMBL/GenBank/DDBJ databases">
        <title>Sequencing the genomes of 1000 actinobacteria strains.</title>
        <authorList>
            <person name="Klenk H.-P."/>
        </authorList>
    </citation>
    <scope>NUCLEOTIDE SEQUENCE [LARGE SCALE GENOMIC DNA]</scope>
    <source>
        <strain evidence="6 7">DSM 18082</strain>
    </source>
</reference>
<protein>
    <submittedName>
        <fullName evidence="6">Icc-related predicted phosphoesterase</fullName>
    </submittedName>
</protein>
<gene>
    <name evidence="6" type="ORF">FB474_4002</name>
</gene>
<dbReference type="GO" id="GO:0009245">
    <property type="term" value="P:lipid A biosynthetic process"/>
    <property type="evidence" value="ECO:0007669"/>
    <property type="project" value="TreeGrafter"/>
</dbReference>
<feature type="compositionally biased region" description="Low complexity" evidence="3">
    <location>
        <begin position="538"/>
        <end position="568"/>
    </location>
</feature>
<dbReference type="PANTHER" id="PTHR31302">
    <property type="entry name" value="TRANSMEMBRANE PROTEIN WITH METALLOPHOSPHOESTERASE DOMAIN-RELATED"/>
    <property type="match status" value="1"/>
</dbReference>
<evidence type="ECO:0000256" key="4">
    <source>
        <dbReference type="SAM" id="Phobius"/>
    </source>
</evidence>